<name>A0ACC3SG37_9PEZI</name>
<evidence type="ECO:0000313" key="1">
    <source>
        <dbReference type="EMBL" id="KAK8213203.1"/>
    </source>
</evidence>
<reference evidence="1" key="1">
    <citation type="submission" date="2024-02" db="EMBL/GenBank/DDBJ databases">
        <title>Metagenome Assembled Genome of Zalaria obscura JY119.</title>
        <authorList>
            <person name="Vighnesh L."/>
            <person name="Jagadeeshwari U."/>
            <person name="Venkata Ramana C."/>
            <person name="Sasikala C."/>
        </authorList>
    </citation>
    <scope>NUCLEOTIDE SEQUENCE</scope>
    <source>
        <strain evidence="1">JY119</strain>
    </source>
</reference>
<gene>
    <name evidence="1" type="ORF">M8818_002501</name>
</gene>
<protein>
    <submittedName>
        <fullName evidence="1">Uncharacterized protein</fullName>
    </submittedName>
</protein>
<evidence type="ECO:0000313" key="2">
    <source>
        <dbReference type="Proteomes" id="UP001320706"/>
    </source>
</evidence>
<dbReference type="EMBL" id="JAMKPW020000011">
    <property type="protein sequence ID" value="KAK8213203.1"/>
    <property type="molecule type" value="Genomic_DNA"/>
</dbReference>
<sequence length="108" mass="11544">MAVAGKNSDLETTDVAAPSRGLCRAECNTVKRRGALKNVQASRGVATSNVTLLSNRCAASCVPSPYSTKRSPLCVPTALPTMIQLDYPKPCNARPNLHHIGSPNLRRE</sequence>
<proteinExistence type="predicted"/>
<dbReference type="Proteomes" id="UP001320706">
    <property type="component" value="Unassembled WGS sequence"/>
</dbReference>
<accession>A0ACC3SG37</accession>
<comment type="caution">
    <text evidence="1">The sequence shown here is derived from an EMBL/GenBank/DDBJ whole genome shotgun (WGS) entry which is preliminary data.</text>
</comment>
<organism evidence="1 2">
    <name type="scientific">Zalaria obscura</name>
    <dbReference type="NCBI Taxonomy" id="2024903"/>
    <lineage>
        <taxon>Eukaryota</taxon>
        <taxon>Fungi</taxon>
        <taxon>Dikarya</taxon>
        <taxon>Ascomycota</taxon>
        <taxon>Pezizomycotina</taxon>
        <taxon>Dothideomycetes</taxon>
        <taxon>Dothideomycetidae</taxon>
        <taxon>Dothideales</taxon>
        <taxon>Zalariaceae</taxon>
        <taxon>Zalaria</taxon>
    </lineage>
</organism>
<keyword evidence="2" id="KW-1185">Reference proteome</keyword>